<feature type="domain" description="PhoU" evidence="8">
    <location>
        <begin position="18"/>
        <end position="103"/>
    </location>
</feature>
<keyword evidence="6 7" id="KW-0592">Phosphate transport</keyword>
<dbReference type="Pfam" id="PF01895">
    <property type="entry name" value="PhoU"/>
    <property type="match status" value="2"/>
</dbReference>
<evidence type="ECO:0000259" key="8">
    <source>
        <dbReference type="Pfam" id="PF01895"/>
    </source>
</evidence>
<evidence type="ECO:0000256" key="1">
    <source>
        <dbReference type="ARBA" id="ARBA00004496"/>
    </source>
</evidence>
<reference evidence="9 10" key="1">
    <citation type="submission" date="2017-10" db="EMBL/GenBank/DDBJ databases">
        <title>Sequencing the genomes of 1000 actinobacteria strains.</title>
        <authorList>
            <person name="Klenk H.-P."/>
        </authorList>
    </citation>
    <scope>NUCLEOTIDE SEQUENCE [LARGE SCALE GENOMIC DNA]</scope>
    <source>
        <strain evidence="9 10">DSM 15597</strain>
    </source>
</reference>
<dbReference type="GO" id="GO:0045936">
    <property type="term" value="P:negative regulation of phosphate metabolic process"/>
    <property type="evidence" value="ECO:0007669"/>
    <property type="project" value="InterPro"/>
</dbReference>
<comment type="function">
    <text evidence="7">Plays a role in the regulation of phosphate uptake.</text>
</comment>
<dbReference type="FunFam" id="1.20.58.220:FF:000004">
    <property type="entry name" value="Phosphate-specific transport system accessory protein PhoU"/>
    <property type="match status" value="1"/>
</dbReference>
<dbReference type="Gene3D" id="1.20.58.220">
    <property type="entry name" value="Phosphate transport system protein phou homolog 2, domain 2"/>
    <property type="match status" value="1"/>
</dbReference>
<dbReference type="PANTHER" id="PTHR42930">
    <property type="entry name" value="PHOSPHATE-SPECIFIC TRANSPORT SYSTEM ACCESSORY PROTEIN PHOU"/>
    <property type="match status" value="1"/>
</dbReference>
<protein>
    <recommendedName>
        <fullName evidence="7">Phosphate-specific transport system accessory protein PhoU</fullName>
    </recommendedName>
</protein>
<dbReference type="GO" id="GO:0006817">
    <property type="term" value="P:phosphate ion transport"/>
    <property type="evidence" value="ECO:0007669"/>
    <property type="project" value="UniProtKB-KW"/>
</dbReference>
<comment type="caution">
    <text evidence="9">The sequence shown here is derived from an EMBL/GenBank/DDBJ whole genome shotgun (WGS) entry which is preliminary data.</text>
</comment>
<evidence type="ECO:0000256" key="6">
    <source>
        <dbReference type="ARBA" id="ARBA00022592"/>
    </source>
</evidence>
<name>A0A2A9CMX8_9ACTN</name>
<dbReference type="Proteomes" id="UP000226079">
    <property type="component" value="Unassembled WGS sequence"/>
</dbReference>
<dbReference type="NCBIfam" id="TIGR02135">
    <property type="entry name" value="phoU_full"/>
    <property type="match status" value="1"/>
</dbReference>
<dbReference type="EMBL" id="PDJC01000001">
    <property type="protein sequence ID" value="PFG15753.1"/>
    <property type="molecule type" value="Genomic_DNA"/>
</dbReference>
<gene>
    <name evidence="9" type="ORF">ATK74_0273</name>
</gene>
<keyword evidence="5 7" id="KW-0963">Cytoplasm</keyword>
<evidence type="ECO:0000256" key="4">
    <source>
        <dbReference type="ARBA" id="ARBA00022448"/>
    </source>
</evidence>
<keyword evidence="4 7" id="KW-0813">Transport</keyword>
<comment type="similarity">
    <text evidence="2 7">Belongs to the PhoU family.</text>
</comment>
<dbReference type="InterPro" id="IPR038078">
    <property type="entry name" value="PhoU-like_sf"/>
</dbReference>
<evidence type="ECO:0000256" key="7">
    <source>
        <dbReference type="PIRNR" id="PIRNR003107"/>
    </source>
</evidence>
<evidence type="ECO:0000256" key="3">
    <source>
        <dbReference type="ARBA" id="ARBA00011738"/>
    </source>
</evidence>
<evidence type="ECO:0000256" key="5">
    <source>
        <dbReference type="ARBA" id="ARBA00022490"/>
    </source>
</evidence>
<accession>A0A2A9CMX8</accession>
<comment type="subcellular location">
    <subcellularLocation>
        <location evidence="1 7">Cytoplasm</location>
    </subcellularLocation>
</comment>
<dbReference type="PANTHER" id="PTHR42930:SF3">
    <property type="entry name" value="PHOSPHATE-SPECIFIC TRANSPORT SYSTEM ACCESSORY PROTEIN PHOU"/>
    <property type="match status" value="1"/>
</dbReference>
<dbReference type="AlphaFoldDB" id="A0A2A9CMX8"/>
<dbReference type="GO" id="GO:0030643">
    <property type="term" value="P:intracellular phosphate ion homeostasis"/>
    <property type="evidence" value="ECO:0007669"/>
    <property type="project" value="InterPro"/>
</dbReference>
<evidence type="ECO:0000313" key="10">
    <source>
        <dbReference type="Proteomes" id="UP000226079"/>
    </source>
</evidence>
<evidence type="ECO:0000256" key="2">
    <source>
        <dbReference type="ARBA" id="ARBA00008107"/>
    </source>
</evidence>
<dbReference type="OrthoDB" id="9814256at2"/>
<evidence type="ECO:0000313" key="9">
    <source>
        <dbReference type="EMBL" id="PFG15753.1"/>
    </source>
</evidence>
<feature type="domain" description="PhoU" evidence="8">
    <location>
        <begin position="122"/>
        <end position="204"/>
    </location>
</feature>
<dbReference type="InterPro" id="IPR028366">
    <property type="entry name" value="PhoU"/>
</dbReference>
<comment type="subunit">
    <text evidence="3 7">Homodimer.</text>
</comment>
<organism evidence="9 10">
    <name type="scientific">Propionicimonas paludicola</name>
    <dbReference type="NCBI Taxonomy" id="185243"/>
    <lineage>
        <taxon>Bacteria</taxon>
        <taxon>Bacillati</taxon>
        <taxon>Actinomycetota</taxon>
        <taxon>Actinomycetes</taxon>
        <taxon>Propionibacteriales</taxon>
        <taxon>Nocardioidaceae</taxon>
        <taxon>Propionicimonas</taxon>
    </lineage>
</organism>
<dbReference type="RefSeq" id="WP_098459358.1">
    <property type="nucleotide sequence ID" value="NZ_PDJC01000001.1"/>
</dbReference>
<dbReference type="GO" id="GO:0005737">
    <property type="term" value="C:cytoplasm"/>
    <property type="evidence" value="ECO:0007669"/>
    <property type="project" value="UniProtKB-SubCell"/>
</dbReference>
<proteinExistence type="inferred from homology"/>
<sequence>MRDNYRENLESVVADLVGMSEAVQVAVRQATQALLEADLSLAEAVISGDSAIDKMHDELEARCFSLLARQAPVAGELRTVVAALRMVADLARMGDLAAHVAKIARLRFPERAVPEGLVPNFTLMARVAEEMVATAGRSLRERNAHDAGRLADSDEEMDELRKSQFRVILGQDWPYTVEAAVDVALLGRYYERIADHAVIMAARVIYVITGLLPEGENWPVA</sequence>
<dbReference type="InterPro" id="IPR026022">
    <property type="entry name" value="PhoU_dom"/>
</dbReference>
<dbReference type="SUPFAM" id="SSF109755">
    <property type="entry name" value="PhoU-like"/>
    <property type="match status" value="1"/>
</dbReference>
<keyword evidence="10" id="KW-1185">Reference proteome</keyword>
<dbReference type="PIRSF" id="PIRSF003107">
    <property type="entry name" value="PhoU"/>
    <property type="match status" value="1"/>
</dbReference>